<evidence type="ECO:0000313" key="3">
    <source>
        <dbReference type="EMBL" id="RON08873.1"/>
    </source>
</evidence>
<dbReference type="InterPro" id="IPR002104">
    <property type="entry name" value="Integrase_catalytic"/>
</dbReference>
<protein>
    <submittedName>
        <fullName evidence="3">Integrase</fullName>
    </submittedName>
</protein>
<evidence type="ECO:0000256" key="1">
    <source>
        <dbReference type="ARBA" id="ARBA00023172"/>
    </source>
</evidence>
<dbReference type="InterPro" id="IPR013762">
    <property type="entry name" value="Integrase-like_cat_sf"/>
</dbReference>
<dbReference type="GO" id="GO:0015074">
    <property type="term" value="P:DNA integration"/>
    <property type="evidence" value="ECO:0007669"/>
    <property type="project" value="InterPro"/>
</dbReference>
<dbReference type="EMBL" id="MOBJ01000009">
    <property type="protein sequence ID" value="RON08873.1"/>
    <property type="molecule type" value="Genomic_DNA"/>
</dbReference>
<feature type="domain" description="Tyr recombinase" evidence="2">
    <location>
        <begin position="2"/>
        <end position="64"/>
    </location>
</feature>
<gene>
    <name evidence="3" type="ORF">BK659_14120</name>
</gene>
<dbReference type="AlphaFoldDB" id="A0A423H6R9"/>
<evidence type="ECO:0000259" key="2">
    <source>
        <dbReference type="Pfam" id="PF00589"/>
    </source>
</evidence>
<proteinExistence type="predicted"/>
<evidence type="ECO:0000313" key="4">
    <source>
        <dbReference type="Proteomes" id="UP000286071"/>
    </source>
</evidence>
<reference evidence="3 4" key="1">
    <citation type="submission" date="2016-10" db="EMBL/GenBank/DDBJ databases">
        <title>Comparative genome analysis of multiple Pseudomonas spp. focuses on biocontrol and plant growth promoting traits.</title>
        <authorList>
            <person name="Tao X.-Y."/>
            <person name="Taylor C.G."/>
        </authorList>
    </citation>
    <scope>NUCLEOTIDE SEQUENCE [LARGE SCALE GENOMIC DNA]</scope>
    <source>
        <strain evidence="3 4">48H11</strain>
    </source>
</reference>
<dbReference type="Pfam" id="PF00589">
    <property type="entry name" value="Phage_integrase"/>
    <property type="match status" value="1"/>
</dbReference>
<dbReference type="SUPFAM" id="SSF56349">
    <property type="entry name" value="DNA breaking-rejoining enzymes"/>
    <property type="match status" value="1"/>
</dbReference>
<accession>A0A423H6R9</accession>
<comment type="caution">
    <text evidence="3">The sequence shown here is derived from an EMBL/GenBank/DDBJ whole genome shotgun (WGS) entry which is preliminary data.</text>
</comment>
<keyword evidence="1" id="KW-0233">DNA recombination</keyword>
<organism evidence="3 4">
    <name type="scientific">Pseudomonas brassicacearum</name>
    <dbReference type="NCBI Taxonomy" id="930166"/>
    <lineage>
        <taxon>Bacteria</taxon>
        <taxon>Pseudomonadati</taxon>
        <taxon>Pseudomonadota</taxon>
        <taxon>Gammaproteobacteria</taxon>
        <taxon>Pseudomonadales</taxon>
        <taxon>Pseudomonadaceae</taxon>
        <taxon>Pseudomonas</taxon>
    </lineage>
</organism>
<dbReference type="GO" id="GO:0003677">
    <property type="term" value="F:DNA binding"/>
    <property type="evidence" value="ECO:0007669"/>
    <property type="project" value="InterPro"/>
</dbReference>
<dbReference type="InterPro" id="IPR011010">
    <property type="entry name" value="DNA_brk_join_enz"/>
</dbReference>
<sequence length="83" mass="9529">MSYQAVQSPRHKVQISENVAAGERPTFHEIRALGAWLYEQQGFEQEYIQGLMGHADVKKTKHYQEGHGEKSIEYQAVNADLRI</sequence>
<name>A0A423H6R9_9PSED</name>
<dbReference type="Gene3D" id="1.10.443.10">
    <property type="entry name" value="Intergrase catalytic core"/>
    <property type="match status" value="1"/>
</dbReference>
<dbReference type="GO" id="GO:0006310">
    <property type="term" value="P:DNA recombination"/>
    <property type="evidence" value="ECO:0007669"/>
    <property type="project" value="UniProtKB-KW"/>
</dbReference>
<dbReference type="Proteomes" id="UP000286071">
    <property type="component" value="Unassembled WGS sequence"/>
</dbReference>